<dbReference type="EMBL" id="JAUTXU010000127">
    <property type="protein sequence ID" value="KAK3705713.1"/>
    <property type="molecule type" value="Genomic_DNA"/>
</dbReference>
<keyword evidence="2" id="KW-1185">Reference proteome</keyword>
<sequence length="371" mass="40299">MPTSSGMPTPSPDPTDSPDYSTSGAFNGTGIALATQSFGQGTFGTVVVYFQHWTGQIRYMQLDTYGSWQGGDESTVVATNARNGTPIAAVAYAMNEVSTWHIFYIDEDNTLQEKINGNTTNLWLDGPLGSYGFQAMDDPNVGLQGCWAGYRPGDQINAIPIQGSEDQNYTSSSQTLGINLWYGATPTRLQSVGWTFGTETWEEEERLDGFNGHAGIGCYSWGPGTVTYLMASDLSNTVNIWWKDLNSTGIENSTHPIESWTNSSVAIPNSFQNTSLGYTSYLYSQDSELNLVGYNVSWNAENTAFVPSDEFEIQGDQGLAGTHMSVTAVPSDSGGESLLVFNQIEGDSITVFTRDLEQGQWTSAVLPLPQQ</sequence>
<proteinExistence type="predicted"/>
<evidence type="ECO:0000313" key="2">
    <source>
        <dbReference type="Proteomes" id="UP001281147"/>
    </source>
</evidence>
<reference evidence="1" key="1">
    <citation type="submission" date="2023-07" db="EMBL/GenBank/DDBJ databases">
        <title>Black Yeasts Isolated from many extreme environments.</title>
        <authorList>
            <person name="Coleine C."/>
            <person name="Stajich J.E."/>
            <person name="Selbmann L."/>
        </authorList>
    </citation>
    <scope>NUCLEOTIDE SEQUENCE</scope>
    <source>
        <strain evidence="1">CCFEE 5714</strain>
    </source>
</reference>
<accession>A0ACC3MYS0</accession>
<gene>
    <name evidence="1" type="ORF">LTR37_013156</name>
</gene>
<comment type="caution">
    <text evidence="1">The sequence shown here is derived from an EMBL/GenBank/DDBJ whole genome shotgun (WGS) entry which is preliminary data.</text>
</comment>
<dbReference type="Proteomes" id="UP001281147">
    <property type="component" value="Unassembled WGS sequence"/>
</dbReference>
<organism evidence="1 2">
    <name type="scientific">Vermiconidia calcicola</name>
    <dbReference type="NCBI Taxonomy" id="1690605"/>
    <lineage>
        <taxon>Eukaryota</taxon>
        <taxon>Fungi</taxon>
        <taxon>Dikarya</taxon>
        <taxon>Ascomycota</taxon>
        <taxon>Pezizomycotina</taxon>
        <taxon>Dothideomycetes</taxon>
        <taxon>Dothideomycetidae</taxon>
        <taxon>Mycosphaerellales</taxon>
        <taxon>Extremaceae</taxon>
        <taxon>Vermiconidia</taxon>
    </lineage>
</organism>
<evidence type="ECO:0000313" key="1">
    <source>
        <dbReference type="EMBL" id="KAK3705713.1"/>
    </source>
</evidence>
<name>A0ACC3MYS0_9PEZI</name>
<protein>
    <submittedName>
        <fullName evidence="1">Uncharacterized protein</fullName>
    </submittedName>
</protein>